<evidence type="ECO:0000313" key="3">
    <source>
        <dbReference type="EMBL" id="CAF3907661.1"/>
    </source>
</evidence>
<comment type="caution">
    <text evidence="2">The sequence shown here is derived from an EMBL/GenBank/DDBJ whole genome shotgun (WGS) entry which is preliminary data.</text>
</comment>
<evidence type="ECO:0000256" key="1">
    <source>
        <dbReference type="SAM" id="Phobius"/>
    </source>
</evidence>
<keyword evidence="1" id="KW-0472">Membrane</keyword>
<keyword evidence="1" id="KW-1133">Transmembrane helix</keyword>
<keyword evidence="1" id="KW-0812">Transmembrane</keyword>
<evidence type="ECO:0000313" key="2">
    <source>
        <dbReference type="EMBL" id="CAF1276711.1"/>
    </source>
</evidence>
<protein>
    <submittedName>
        <fullName evidence="2">Uncharacterized protein</fullName>
    </submittedName>
</protein>
<dbReference type="Proteomes" id="UP000663864">
    <property type="component" value="Unassembled WGS sequence"/>
</dbReference>
<proteinExistence type="predicted"/>
<gene>
    <name evidence="3" type="ORF">JBS370_LOCUS21223</name>
    <name evidence="2" type="ORF">ZHD862_LOCUS26708</name>
</gene>
<dbReference type="Proteomes" id="UP000663836">
    <property type="component" value="Unassembled WGS sequence"/>
</dbReference>
<reference evidence="2" key="1">
    <citation type="submission" date="2021-02" db="EMBL/GenBank/DDBJ databases">
        <authorList>
            <person name="Nowell W R."/>
        </authorList>
    </citation>
    <scope>NUCLEOTIDE SEQUENCE</scope>
</reference>
<dbReference type="EMBL" id="CAJNOT010002032">
    <property type="protein sequence ID" value="CAF1276711.1"/>
    <property type="molecule type" value="Genomic_DNA"/>
</dbReference>
<dbReference type="AlphaFoldDB" id="A0A815BUW9"/>
<feature type="transmembrane region" description="Helical" evidence="1">
    <location>
        <begin position="6"/>
        <end position="23"/>
    </location>
</feature>
<sequence length="112" mass="12962">MCNINVVSLIIFVYLIFLQLSIINCRPHTQKILVHGHEWTVPNEPGWEDVLQEAEPVRHKFLTNCASSRECRLAAELLRKIFLKHPVSAKYYDDSMGNQYPSGDMNSIFKWG</sequence>
<name>A0A815BUW9_9BILA</name>
<accession>A0A815BUW9</accession>
<evidence type="ECO:0000313" key="4">
    <source>
        <dbReference type="Proteomes" id="UP000663864"/>
    </source>
</evidence>
<organism evidence="2 4">
    <name type="scientific">Rotaria sordida</name>
    <dbReference type="NCBI Taxonomy" id="392033"/>
    <lineage>
        <taxon>Eukaryota</taxon>
        <taxon>Metazoa</taxon>
        <taxon>Spiralia</taxon>
        <taxon>Gnathifera</taxon>
        <taxon>Rotifera</taxon>
        <taxon>Eurotatoria</taxon>
        <taxon>Bdelloidea</taxon>
        <taxon>Philodinida</taxon>
        <taxon>Philodinidae</taxon>
        <taxon>Rotaria</taxon>
    </lineage>
</organism>
<dbReference type="EMBL" id="CAJOBD010002780">
    <property type="protein sequence ID" value="CAF3907661.1"/>
    <property type="molecule type" value="Genomic_DNA"/>
</dbReference>